<evidence type="ECO:0000313" key="3">
    <source>
        <dbReference type="Proteomes" id="UP000664699"/>
    </source>
</evidence>
<dbReference type="InterPro" id="IPR001387">
    <property type="entry name" value="Cro/C1-type_HTH"/>
</dbReference>
<organism evidence="2 3">
    <name type="scientific">Agrobacterium burrii</name>
    <dbReference type="NCBI Taxonomy" id="2815339"/>
    <lineage>
        <taxon>Bacteria</taxon>
        <taxon>Pseudomonadati</taxon>
        <taxon>Pseudomonadota</taxon>
        <taxon>Alphaproteobacteria</taxon>
        <taxon>Hyphomicrobiales</taxon>
        <taxon>Rhizobiaceae</taxon>
        <taxon>Rhizobium/Agrobacterium group</taxon>
        <taxon>Agrobacterium</taxon>
        <taxon>Agrobacterium tumefaciens complex</taxon>
    </lineage>
</organism>
<feature type="domain" description="HTH cro/C1-type" evidence="1">
    <location>
        <begin position="26"/>
        <end position="84"/>
    </location>
</feature>
<dbReference type="InterPro" id="IPR010982">
    <property type="entry name" value="Lambda_DNA-bd_dom_sf"/>
</dbReference>
<reference evidence="2 3" key="1">
    <citation type="submission" date="2021-03" db="EMBL/GenBank/DDBJ databases">
        <title>Whole genome sequence of Agrobacterium sp. strain Rnr.</title>
        <authorList>
            <person name="Mafakheri H."/>
            <person name="Taghavi S.M."/>
            <person name="Nemanja K."/>
            <person name="Osdaghi E."/>
        </authorList>
    </citation>
    <scope>NUCLEOTIDE SEQUENCE [LARGE SCALE GENOMIC DNA]</scope>
    <source>
        <strain evidence="2 3">Rnr</strain>
    </source>
</reference>
<dbReference type="Pfam" id="PF13560">
    <property type="entry name" value="HTH_31"/>
    <property type="match status" value="1"/>
</dbReference>
<proteinExistence type="predicted"/>
<accession>A0ABS3EB24</accession>
<evidence type="ECO:0000313" key="2">
    <source>
        <dbReference type="EMBL" id="MBO0129146.1"/>
    </source>
</evidence>
<dbReference type="CDD" id="cd00093">
    <property type="entry name" value="HTH_XRE"/>
    <property type="match status" value="1"/>
</dbReference>
<dbReference type="SMART" id="SM00530">
    <property type="entry name" value="HTH_XRE"/>
    <property type="match status" value="1"/>
</dbReference>
<sequence>MNFLYTQLDETNENSLYRWCMDNDEFRSIRKRLGLTQSQLAGVLGYSRPLQVSEIERETNPKPVPRAIALLMRAYDEGYRPREWPR</sequence>
<dbReference type="Proteomes" id="UP000664699">
    <property type="component" value="Unassembled WGS sequence"/>
</dbReference>
<dbReference type="PROSITE" id="PS50943">
    <property type="entry name" value="HTH_CROC1"/>
    <property type="match status" value="1"/>
</dbReference>
<keyword evidence="3" id="KW-1185">Reference proteome</keyword>
<name>A0ABS3EB24_9HYPH</name>
<dbReference type="SUPFAM" id="SSF47413">
    <property type="entry name" value="lambda repressor-like DNA-binding domains"/>
    <property type="match status" value="1"/>
</dbReference>
<evidence type="ECO:0000259" key="1">
    <source>
        <dbReference type="PROSITE" id="PS50943"/>
    </source>
</evidence>
<dbReference type="Gene3D" id="1.10.260.40">
    <property type="entry name" value="lambda repressor-like DNA-binding domains"/>
    <property type="match status" value="1"/>
</dbReference>
<dbReference type="EMBL" id="JAFLNA010000001">
    <property type="protein sequence ID" value="MBO0129146.1"/>
    <property type="molecule type" value="Genomic_DNA"/>
</dbReference>
<gene>
    <name evidence="2" type="ORF">JZX89_00100</name>
</gene>
<protein>
    <submittedName>
        <fullName evidence="2">Helix-turn-helix domain-containing protein</fullName>
    </submittedName>
</protein>
<comment type="caution">
    <text evidence="2">The sequence shown here is derived from an EMBL/GenBank/DDBJ whole genome shotgun (WGS) entry which is preliminary data.</text>
</comment>